<dbReference type="HAMAP" id="MF_01147">
    <property type="entry name" value="Lgt"/>
    <property type="match status" value="1"/>
</dbReference>
<evidence type="ECO:0000313" key="7">
    <source>
        <dbReference type="EMBL" id="VAV94252.1"/>
    </source>
</evidence>
<keyword evidence="2 7" id="KW-0808">Transferase</keyword>
<keyword evidence="7" id="KW-0449">Lipoprotein</keyword>
<feature type="transmembrane region" description="Helical" evidence="6">
    <location>
        <begin position="106"/>
        <end position="123"/>
    </location>
</feature>
<protein>
    <submittedName>
        <fullName evidence="7">Prolipoprotein diacylglyceryl transferase</fullName>
    </submittedName>
</protein>
<name>A0A3B0RRT6_9ZZZZ</name>
<feature type="transmembrane region" description="Helical" evidence="6">
    <location>
        <begin position="184"/>
        <end position="202"/>
    </location>
</feature>
<organism evidence="7">
    <name type="scientific">hydrothermal vent metagenome</name>
    <dbReference type="NCBI Taxonomy" id="652676"/>
    <lineage>
        <taxon>unclassified sequences</taxon>
        <taxon>metagenomes</taxon>
        <taxon>ecological metagenomes</taxon>
    </lineage>
</organism>
<keyword evidence="1" id="KW-1003">Cell membrane</keyword>
<accession>A0A3B0RRT6</accession>
<feature type="transmembrane region" description="Helical" evidence="6">
    <location>
        <begin position="25"/>
        <end position="45"/>
    </location>
</feature>
<feature type="transmembrane region" description="Helical" evidence="6">
    <location>
        <begin position="130"/>
        <end position="151"/>
    </location>
</feature>
<feature type="transmembrane region" description="Helical" evidence="6">
    <location>
        <begin position="207"/>
        <end position="229"/>
    </location>
</feature>
<dbReference type="InterPro" id="IPR001640">
    <property type="entry name" value="Lgt"/>
</dbReference>
<evidence type="ECO:0000256" key="3">
    <source>
        <dbReference type="ARBA" id="ARBA00022692"/>
    </source>
</evidence>
<dbReference type="PANTHER" id="PTHR30589">
    <property type="entry name" value="PROLIPOPROTEIN DIACYLGLYCERYL TRANSFERASE"/>
    <property type="match status" value="1"/>
</dbReference>
<evidence type="ECO:0000256" key="6">
    <source>
        <dbReference type="SAM" id="Phobius"/>
    </source>
</evidence>
<evidence type="ECO:0000256" key="1">
    <source>
        <dbReference type="ARBA" id="ARBA00022475"/>
    </source>
</evidence>
<dbReference type="InterPro" id="IPR036197">
    <property type="entry name" value="NarG-like_sf"/>
</dbReference>
<gene>
    <name evidence="7" type="ORF">MNBD_ALPHA08-18</name>
</gene>
<keyword evidence="4 6" id="KW-1133">Transmembrane helix</keyword>
<feature type="transmembrane region" description="Helical" evidence="6">
    <location>
        <begin position="241"/>
        <end position="266"/>
    </location>
</feature>
<dbReference type="GO" id="GO:0042158">
    <property type="term" value="P:lipoprotein biosynthetic process"/>
    <property type="evidence" value="ECO:0007669"/>
    <property type="project" value="InterPro"/>
</dbReference>
<dbReference type="AlphaFoldDB" id="A0A3B0RRT6"/>
<dbReference type="EMBL" id="UOEC01000116">
    <property type="protein sequence ID" value="VAV94252.1"/>
    <property type="molecule type" value="Genomic_DNA"/>
</dbReference>
<dbReference type="GO" id="GO:0005886">
    <property type="term" value="C:plasma membrane"/>
    <property type="evidence" value="ECO:0007669"/>
    <property type="project" value="InterPro"/>
</dbReference>
<feature type="transmembrane region" description="Helical" evidence="6">
    <location>
        <begin position="66"/>
        <end position="86"/>
    </location>
</feature>
<dbReference type="SUPFAM" id="SSF103501">
    <property type="entry name" value="Respiratory nitrate reductase 1 gamma chain"/>
    <property type="match status" value="1"/>
</dbReference>
<proteinExistence type="inferred from homology"/>
<dbReference type="GO" id="GO:0008961">
    <property type="term" value="F:phosphatidylglycerol-prolipoprotein diacylglyceryl transferase activity"/>
    <property type="evidence" value="ECO:0007669"/>
    <property type="project" value="InterPro"/>
</dbReference>
<evidence type="ECO:0000256" key="2">
    <source>
        <dbReference type="ARBA" id="ARBA00022679"/>
    </source>
</evidence>
<keyword evidence="3 6" id="KW-0812">Transmembrane</keyword>
<dbReference type="NCBIfam" id="TIGR00544">
    <property type="entry name" value="lgt"/>
    <property type="match status" value="1"/>
</dbReference>
<dbReference type="PANTHER" id="PTHR30589:SF0">
    <property type="entry name" value="PHOSPHATIDYLGLYCEROL--PROLIPOPROTEIN DIACYLGLYCERYL TRANSFERASE"/>
    <property type="match status" value="1"/>
</dbReference>
<reference evidence="7" key="1">
    <citation type="submission" date="2018-06" db="EMBL/GenBank/DDBJ databases">
        <authorList>
            <person name="Zhirakovskaya E."/>
        </authorList>
    </citation>
    <scope>NUCLEOTIDE SEQUENCE</scope>
</reference>
<dbReference type="Pfam" id="PF01790">
    <property type="entry name" value="LGT"/>
    <property type="match status" value="1"/>
</dbReference>
<sequence>MFLSAIPFPIIDPVAFSIGPLEVRWYSLAYIAGLLFAIWYAKRLVRNLAVWGGKAPKATTDQIDDLLLWVTLGVIGGGRIGYVVFYKPSMIIEDPLQILQLWNGGMSFHGGFLGVVAATFLFGRKHGVPGLMYLDLAAVTVPIGLGLGRLANFIRGELFGRVSDVPWAMVFPNGGPEPRHPSQLYEFALEGVLLFIILWFAVHKGKVLMRTGMASGIFGIGYGLSRIAVEFAREPDAHVGYIIGQWATLGMVYSLPIVAAGIWLVMYAKRRA</sequence>
<evidence type="ECO:0000256" key="5">
    <source>
        <dbReference type="ARBA" id="ARBA00023136"/>
    </source>
</evidence>
<keyword evidence="5 6" id="KW-0472">Membrane</keyword>
<evidence type="ECO:0000256" key="4">
    <source>
        <dbReference type="ARBA" id="ARBA00022989"/>
    </source>
</evidence>